<evidence type="ECO:0000313" key="1">
    <source>
        <dbReference type="EMBL" id="KAL3577382.1"/>
    </source>
</evidence>
<proteinExistence type="predicted"/>
<sequence>MLLNLFLFNIFYLGLGPNVFFGNRVLVWGHYELRATKLSEHELSSCQEFVQMRSANPMTSFLVLPLFYSPSKLGRDELSKLLIHSSMAGLPAFPALLTEIEVSENLRK</sequence>
<keyword evidence="2" id="KW-1185">Reference proteome</keyword>
<name>A0ACC4BGC2_POPAL</name>
<protein>
    <submittedName>
        <fullName evidence="1">Uncharacterized protein</fullName>
    </submittedName>
</protein>
<comment type="caution">
    <text evidence="1">The sequence shown here is derived from an EMBL/GenBank/DDBJ whole genome shotgun (WGS) entry which is preliminary data.</text>
</comment>
<accession>A0ACC4BGC2</accession>
<dbReference type="Proteomes" id="UP000309997">
    <property type="component" value="Unassembled WGS sequence"/>
</dbReference>
<reference evidence="1 2" key="1">
    <citation type="journal article" date="2024" name="Plant Biotechnol. J.">
        <title>Genome and CRISPR/Cas9 system of a widespread forest tree (Populus alba) in the world.</title>
        <authorList>
            <person name="Liu Y.J."/>
            <person name="Jiang P.F."/>
            <person name="Han X.M."/>
            <person name="Li X.Y."/>
            <person name="Wang H.M."/>
            <person name="Wang Y.J."/>
            <person name="Wang X.X."/>
            <person name="Zeng Q.Y."/>
        </authorList>
    </citation>
    <scope>NUCLEOTIDE SEQUENCE [LARGE SCALE GENOMIC DNA]</scope>
    <source>
        <strain evidence="2">cv. PAL-ZL1</strain>
    </source>
</reference>
<dbReference type="EMBL" id="RCHU02000011">
    <property type="protein sequence ID" value="KAL3577382.1"/>
    <property type="molecule type" value="Genomic_DNA"/>
</dbReference>
<organism evidence="1 2">
    <name type="scientific">Populus alba</name>
    <name type="common">White poplar</name>
    <dbReference type="NCBI Taxonomy" id="43335"/>
    <lineage>
        <taxon>Eukaryota</taxon>
        <taxon>Viridiplantae</taxon>
        <taxon>Streptophyta</taxon>
        <taxon>Embryophyta</taxon>
        <taxon>Tracheophyta</taxon>
        <taxon>Spermatophyta</taxon>
        <taxon>Magnoliopsida</taxon>
        <taxon>eudicotyledons</taxon>
        <taxon>Gunneridae</taxon>
        <taxon>Pentapetalae</taxon>
        <taxon>rosids</taxon>
        <taxon>fabids</taxon>
        <taxon>Malpighiales</taxon>
        <taxon>Salicaceae</taxon>
        <taxon>Saliceae</taxon>
        <taxon>Populus</taxon>
    </lineage>
</organism>
<gene>
    <name evidence="1" type="ORF">D5086_022665</name>
</gene>
<evidence type="ECO:0000313" key="2">
    <source>
        <dbReference type="Proteomes" id="UP000309997"/>
    </source>
</evidence>